<name>A0A1X6X1K1_9MICO</name>
<keyword evidence="1" id="KW-0812">Transmembrane</keyword>
<dbReference type="Proteomes" id="UP000195981">
    <property type="component" value="Unassembled WGS sequence"/>
</dbReference>
<feature type="transmembrane region" description="Helical" evidence="1">
    <location>
        <begin position="17"/>
        <end position="40"/>
    </location>
</feature>
<evidence type="ECO:0000313" key="4">
    <source>
        <dbReference type="Proteomes" id="UP000195981"/>
    </source>
</evidence>
<feature type="domain" description="Low molecular weight protein antigen 6 PH" evidence="2">
    <location>
        <begin position="69"/>
        <end position="126"/>
    </location>
</feature>
<keyword evidence="1" id="KW-1133">Transmembrane helix</keyword>
<gene>
    <name evidence="3" type="ORF">FM110_08060</name>
</gene>
<feature type="transmembrane region" description="Helical" evidence="1">
    <location>
        <begin position="47"/>
        <end position="67"/>
    </location>
</feature>
<proteinExistence type="predicted"/>
<protein>
    <recommendedName>
        <fullName evidence="2">Low molecular weight protein antigen 6 PH domain-containing protein</fullName>
    </recommendedName>
</protein>
<accession>A0A1X6X1K1</accession>
<evidence type="ECO:0000259" key="2">
    <source>
        <dbReference type="Pfam" id="PF10756"/>
    </source>
</evidence>
<dbReference type="InterPro" id="IPR019692">
    <property type="entry name" value="CFP-6_PH"/>
</dbReference>
<dbReference type="RefSeq" id="WP_159458016.1">
    <property type="nucleotide sequence ID" value="NZ_FWFG01000068.1"/>
</dbReference>
<keyword evidence="4" id="KW-1185">Reference proteome</keyword>
<organism evidence="3 4">
    <name type="scientific">Brachybacterium nesterenkovii</name>
    <dbReference type="NCBI Taxonomy" id="47847"/>
    <lineage>
        <taxon>Bacteria</taxon>
        <taxon>Bacillati</taxon>
        <taxon>Actinomycetota</taxon>
        <taxon>Actinomycetes</taxon>
        <taxon>Micrococcales</taxon>
        <taxon>Dermabacteraceae</taxon>
        <taxon>Brachybacterium</taxon>
    </lineage>
</organism>
<keyword evidence="1" id="KW-0472">Membrane</keyword>
<dbReference type="EMBL" id="FWFG01000068">
    <property type="protein sequence ID" value="SLM92376.1"/>
    <property type="molecule type" value="Genomic_DNA"/>
</dbReference>
<evidence type="ECO:0000256" key="1">
    <source>
        <dbReference type="SAM" id="Phobius"/>
    </source>
</evidence>
<sequence>MLETPVVLYRAPRVTPALIGIGAVSLVLGPGVLLLGLVLISGERGMLIPLVLAVLLLVGSCALLWVVGRPLLEVTASGVTVRNGAIARRCDWGDVARIDVDRRRRTCGRVIVRLVDGESLPVLASDPRWSILRGEGVPSLDPERSIPYLRTVDAHRRWLATRTAPGRVD</sequence>
<evidence type="ECO:0000313" key="3">
    <source>
        <dbReference type="EMBL" id="SLM92376.1"/>
    </source>
</evidence>
<dbReference type="Pfam" id="PF10756">
    <property type="entry name" value="bPH_6"/>
    <property type="match status" value="1"/>
</dbReference>
<reference evidence="3 4" key="1">
    <citation type="submission" date="2017-02" db="EMBL/GenBank/DDBJ databases">
        <authorList>
            <person name="Peterson S.W."/>
        </authorList>
    </citation>
    <scope>NUCLEOTIDE SEQUENCE [LARGE SCALE GENOMIC DNA]</scope>
    <source>
        <strain evidence="3 4">CIP104813</strain>
    </source>
</reference>
<dbReference type="AlphaFoldDB" id="A0A1X6X1K1"/>